<sequence>MKVVSVINYKGGVGKTTLTANLGAMLASRGYRVLLMDLDPQSSLTFSFFRPQVWQHDLARSRTIKRWFDEFVNGQGDTNLSDLVLTPPQIRTRLAGTQGKLDLIASHLGLINVDLQLVTRLVGGDHAGSEERWLEIHRLVSGGLSEDAFSHYDLTLIDCPPNVNIVTKAAIIASDYILVPSRADDLSTLGTEYLFKNVRTLVDEYNEHSANSGGAAGAVRPSVLGVVFTMVRLYRGELTQNHEKFVTYVRDQLRVPVFATTVRDNPGRYGDASSSGVPLAVAHNVPDEIAGEFHQLADEVLRSAHMRKK</sequence>
<dbReference type="Proteomes" id="UP000185596">
    <property type="component" value="Unassembled WGS sequence"/>
</dbReference>
<dbReference type="SUPFAM" id="SSF52540">
    <property type="entry name" value="P-loop containing nucleoside triphosphate hydrolases"/>
    <property type="match status" value="1"/>
</dbReference>
<dbReference type="PANTHER" id="PTHR13696">
    <property type="entry name" value="P-LOOP CONTAINING NUCLEOSIDE TRIPHOSPHATE HYDROLASE"/>
    <property type="match status" value="1"/>
</dbReference>
<evidence type="ECO:0000313" key="3">
    <source>
        <dbReference type="Proteomes" id="UP000185596"/>
    </source>
</evidence>
<dbReference type="EMBL" id="MSIE01000019">
    <property type="protein sequence ID" value="OLF17262.1"/>
    <property type="molecule type" value="Genomic_DNA"/>
</dbReference>
<dbReference type="CDD" id="cd02042">
    <property type="entry name" value="ParAB_family"/>
    <property type="match status" value="1"/>
</dbReference>
<organism evidence="2 3">
    <name type="scientific">Actinophytocola xanthii</name>
    <dbReference type="NCBI Taxonomy" id="1912961"/>
    <lineage>
        <taxon>Bacteria</taxon>
        <taxon>Bacillati</taxon>
        <taxon>Actinomycetota</taxon>
        <taxon>Actinomycetes</taxon>
        <taxon>Pseudonocardiales</taxon>
        <taxon>Pseudonocardiaceae</taxon>
    </lineage>
</organism>
<comment type="caution">
    <text evidence="2">The sequence shown here is derived from an EMBL/GenBank/DDBJ whole genome shotgun (WGS) entry which is preliminary data.</text>
</comment>
<dbReference type="Pfam" id="PF13614">
    <property type="entry name" value="AAA_31"/>
    <property type="match status" value="1"/>
</dbReference>
<dbReference type="STRING" id="1912961.BU204_12810"/>
<dbReference type="InterPro" id="IPR050678">
    <property type="entry name" value="DNA_Partitioning_ATPase"/>
</dbReference>
<feature type="domain" description="AAA" evidence="1">
    <location>
        <begin position="1"/>
        <end position="207"/>
    </location>
</feature>
<accession>A0A1Q8CSB5</accession>
<gene>
    <name evidence="2" type="ORF">BU204_12810</name>
</gene>
<reference evidence="2 3" key="1">
    <citation type="submission" date="2016-12" db="EMBL/GenBank/DDBJ databases">
        <title>The draft genome sequence of Actinophytocola sp. 11-183.</title>
        <authorList>
            <person name="Wang W."/>
            <person name="Yuan L."/>
        </authorList>
    </citation>
    <scope>NUCLEOTIDE SEQUENCE [LARGE SCALE GENOMIC DNA]</scope>
    <source>
        <strain evidence="2 3">11-183</strain>
    </source>
</reference>
<proteinExistence type="predicted"/>
<dbReference type="AlphaFoldDB" id="A0A1Q8CSB5"/>
<evidence type="ECO:0000259" key="1">
    <source>
        <dbReference type="Pfam" id="PF13614"/>
    </source>
</evidence>
<dbReference type="RefSeq" id="WP_075125861.1">
    <property type="nucleotide sequence ID" value="NZ_MSIE01000019.1"/>
</dbReference>
<dbReference type="OrthoDB" id="69313at2"/>
<evidence type="ECO:0000313" key="2">
    <source>
        <dbReference type="EMBL" id="OLF17262.1"/>
    </source>
</evidence>
<dbReference type="PANTHER" id="PTHR13696:SF99">
    <property type="entry name" value="COBYRINIC ACID AC-DIAMIDE SYNTHASE"/>
    <property type="match status" value="1"/>
</dbReference>
<protein>
    <recommendedName>
        <fullName evidence="1">AAA domain-containing protein</fullName>
    </recommendedName>
</protein>
<dbReference type="InterPro" id="IPR025669">
    <property type="entry name" value="AAA_dom"/>
</dbReference>
<dbReference type="Gene3D" id="3.40.50.300">
    <property type="entry name" value="P-loop containing nucleotide triphosphate hydrolases"/>
    <property type="match status" value="1"/>
</dbReference>
<name>A0A1Q8CSB5_9PSEU</name>
<dbReference type="InterPro" id="IPR027417">
    <property type="entry name" value="P-loop_NTPase"/>
</dbReference>
<keyword evidence="3" id="KW-1185">Reference proteome</keyword>